<gene>
    <name evidence="2" type="ORF">N8K70_10960</name>
</gene>
<name>A0AA97FFW6_9MICO</name>
<keyword evidence="3" id="KW-1185">Reference proteome</keyword>
<dbReference type="KEGG" id="mbet:N8K70_10960"/>
<feature type="signal peptide" evidence="1">
    <location>
        <begin position="1"/>
        <end position="27"/>
    </location>
</feature>
<keyword evidence="1" id="KW-0732">Signal</keyword>
<proteinExistence type="predicted"/>
<dbReference type="AlphaFoldDB" id="A0AA97FFW6"/>
<protein>
    <recommendedName>
        <fullName evidence="4">WxL domain-containing protein</fullName>
    </recommendedName>
</protein>
<evidence type="ECO:0008006" key="4">
    <source>
        <dbReference type="Google" id="ProtNLM"/>
    </source>
</evidence>
<dbReference type="Proteomes" id="UP001305498">
    <property type="component" value="Chromosome"/>
</dbReference>
<dbReference type="EMBL" id="CP118157">
    <property type="protein sequence ID" value="WOF21903.1"/>
    <property type="molecule type" value="Genomic_DNA"/>
</dbReference>
<organism evidence="2 3">
    <name type="scientific">Microbacterium betulae</name>
    <dbReference type="NCBI Taxonomy" id="2981139"/>
    <lineage>
        <taxon>Bacteria</taxon>
        <taxon>Bacillati</taxon>
        <taxon>Actinomycetota</taxon>
        <taxon>Actinomycetes</taxon>
        <taxon>Micrococcales</taxon>
        <taxon>Microbacteriaceae</taxon>
        <taxon>Microbacterium</taxon>
    </lineage>
</organism>
<evidence type="ECO:0000313" key="3">
    <source>
        <dbReference type="Proteomes" id="UP001305498"/>
    </source>
</evidence>
<evidence type="ECO:0000256" key="1">
    <source>
        <dbReference type="SAM" id="SignalP"/>
    </source>
</evidence>
<accession>A0AA97FFW6</accession>
<feature type="chain" id="PRO_5041677519" description="WxL domain-containing protein" evidence="1">
    <location>
        <begin position="28"/>
        <end position="173"/>
    </location>
</feature>
<reference evidence="2 3" key="1">
    <citation type="submission" date="2023-02" db="EMBL/GenBank/DDBJ databases">
        <title>Microbacterium betulae sp. nov., isolated from birch wood.</title>
        <authorList>
            <person name="Pasciak M."/>
            <person name="Pawlik K.J."/>
            <person name="Martynowski D."/>
            <person name="Laczmanski L."/>
            <person name="Ciekot J."/>
            <person name="Szponar B."/>
            <person name="Wojcik-Fatla A."/>
            <person name="Mackiewicz B."/>
            <person name="Farian E."/>
            <person name="Cholewa G."/>
            <person name="Cholewa A."/>
            <person name="Dutkiewicz J."/>
        </authorList>
    </citation>
    <scope>NUCLEOTIDE SEQUENCE [LARGE SCALE GENOMIC DNA]</scope>
    <source>
        <strain evidence="2 3">AB</strain>
    </source>
</reference>
<evidence type="ECO:0000313" key="2">
    <source>
        <dbReference type="EMBL" id="WOF21903.1"/>
    </source>
</evidence>
<sequence>MRKPIPATLGALAAVALLGVGAQTAAADDQDTPVTAEVAAGALAITAPAALDLGSNTPGTTANASLDAVTVTDERADVLGWVTSVSISDFTGANVSGSAIPVSGFTYVPSTATTSGTVTVVAATATGAGPSTVQTATGVTGVNTASWTADVTLVIPSDALADEYSATLTHSVI</sequence>
<dbReference type="RefSeq" id="WP_317138381.1">
    <property type="nucleotide sequence ID" value="NZ_CP118157.1"/>
</dbReference>